<feature type="region of interest" description="Disordered" evidence="4">
    <location>
        <begin position="371"/>
        <end position="392"/>
    </location>
</feature>
<dbReference type="GO" id="GO:0160107">
    <property type="term" value="F:tRNA (adenine(58)-N1)-methyltransferase activity"/>
    <property type="evidence" value="ECO:0007669"/>
    <property type="project" value="UniProtKB-EC"/>
</dbReference>
<dbReference type="EC" id="2.1.1.220" evidence="1"/>
<dbReference type="PANTHER" id="PTHR12133:SF1">
    <property type="entry name" value="TRNA (ADENINE(58)-N(1))-METHYLTRANSFERASE, MITOCHONDRIAL"/>
    <property type="match status" value="1"/>
</dbReference>
<dbReference type="PROSITE" id="PS51620">
    <property type="entry name" value="SAM_TRM61"/>
    <property type="match status" value="1"/>
</dbReference>
<dbReference type="PANTHER" id="PTHR12133">
    <property type="entry name" value="TRNA (ADENINE(58)-N(1))-METHYLTRANSFERASE"/>
    <property type="match status" value="1"/>
</dbReference>
<reference evidence="6" key="1">
    <citation type="journal article" date="2013" name="Nat. Genet.">
        <title>The wheat powdery mildew genome shows the unique evolution of an obligate biotroph.</title>
        <authorList>
            <person name="Wicker T."/>
            <person name="Oberhaensli S."/>
            <person name="Parlange F."/>
            <person name="Buchmann J.P."/>
            <person name="Shatalina M."/>
            <person name="Roffler S."/>
            <person name="Ben-David R."/>
            <person name="Dolezel J."/>
            <person name="Simkova H."/>
            <person name="Schulze-Lefert P."/>
            <person name="Spanu P.D."/>
            <person name="Bruggmann R."/>
            <person name="Amselem J."/>
            <person name="Quesneville H."/>
            <person name="Ver Loren van Themaat E."/>
            <person name="Paape T."/>
            <person name="Shimizu K.K."/>
            <person name="Keller B."/>
        </authorList>
    </citation>
    <scope>NUCLEOTIDE SEQUENCE [LARGE SCALE GENOMIC DNA]</scope>
    <source>
        <strain evidence="6">96224</strain>
    </source>
</reference>
<dbReference type="InterPro" id="IPR014816">
    <property type="entry name" value="tRNA_MeTrfase_Gcd14"/>
</dbReference>
<evidence type="ECO:0000256" key="3">
    <source>
        <dbReference type="ARBA" id="ARBA00033309"/>
    </source>
</evidence>
<dbReference type="Proteomes" id="UP000053110">
    <property type="component" value="Unassembled WGS sequence"/>
</dbReference>
<evidence type="ECO:0000256" key="2">
    <source>
        <dbReference type="ARBA" id="ARBA00015963"/>
    </source>
</evidence>
<evidence type="ECO:0000256" key="1">
    <source>
        <dbReference type="ARBA" id="ARBA00012796"/>
    </source>
</evidence>
<dbReference type="EMBL" id="KE374996">
    <property type="protein sequence ID" value="EPQ66379.1"/>
    <property type="molecule type" value="Genomic_DNA"/>
</dbReference>
<organism evidence="5 6">
    <name type="scientific">Blumeria graminis f. sp. tritici 96224</name>
    <dbReference type="NCBI Taxonomy" id="1268274"/>
    <lineage>
        <taxon>Eukaryota</taxon>
        <taxon>Fungi</taxon>
        <taxon>Dikarya</taxon>
        <taxon>Ascomycota</taxon>
        <taxon>Pezizomycotina</taxon>
        <taxon>Leotiomycetes</taxon>
        <taxon>Erysiphales</taxon>
        <taxon>Erysiphaceae</taxon>
        <taxon>Blumeria</taxon>
    </lineage>
</organism>
<sequence length="427" mass="47403">MGSSTTRTRFVWRLRSFHGPLRPISCRRFYSRDVVQENDIVALKSTANATAEIILTRPLQPGNTVSYKKLKNLIRHESLIGKHIRQVVRARNGNQYTIFRPTLGEYTDNSPRLVTPIYSQDANLIVSLLDLHPTVPGVPSKRLEIFEAGTGHGALTLCLARAVHAANSAPPEIPAGISANTTQEPVNEAYEKWRSQRRAIIHSLDIDEKRSRHAAANIKNFRNGMYFPNIDFHVGSIVDIMNERLTLSQSIPFLQHAILDLPSPEVHMEIVSRALKENGLLLVFVPSITQITKISLSAKKGFSLVLENVLEIGGMVGTGGREWDVRPVQPKASFRLAISSAEPDILRPSSSEDLVGHCVKQVPDSVEIEDLTESTVSSDPEETEKSIQVSQSENSENGWEIVCRPRVGVRVTNGGFVGIWRKVGHTH</sequence>
<dbReference type="Gene3D" id="3.40.50.150">
    <property type="entry name" value="Vaccinia Virus protein VP39"/>
    <property type="match status" value="1"/>
</dbReference>
<evidence type="ECO:0000256" key="4">
    <source>
        <dbReference type="SAM" id="MobiDB-lite"/>
    </source>
</evidence>
<dbReference type="GO" id="GO:0030488">
    <property type="term" value="P:tRNA methylation"/>
    <property type="evidence" value="ECO:0007669"/>
    <property type="project" value="InterPro"/>
</dbReference>
<dbReference type="GO" id="GO:0005739">
    <property type="term" value="C:mitochondrion"/>
    <property type="evidence" value="ECO:0007669"/>
    <property type="project" value="TreeGrafter"/>
</dbReference>
<dbReference type="SUPFAM" id="SSF53335">
    <property type="entry name" value="S-adenosyl-L-methionine-dependent methyltransferases"/>
    <property type="match status" value="1"/>
</dbReference>
<name>A0A656KN66_BLUGR</name>
<protein>
    <recommendedName>
        <fullName evidence="2">tRNA (adenine(58)-N(1))-methyltransferase catalytic subunit TRM61</fullName>
        <ecNumber evidence="1">2.1.1.220</ecNumber>
    </recommendedName>
    <alternativeName>
        <fullName evidence="3">tRNA(m1A58)-methyltransferase subunit TRM61</fullName>
    </alternativeName>
</protein>
<gene>
    <name evidence="5" type="ORF">BGT96224_4606</name>
</gene>
<evidence type="ECO:0000313" key="5">
    <source>
        <dbReference type="EMBL" id="EPQ66379.1"/>
    </source>
</evidence>
<accession>A0A656KN66</accession>
<proteinExistence type="predicted"/>
<dbReference type="OrthoDB" id="5585464at2759"/>
<dbReference type="AlphaFoldDB" id="A0A656KN66"/>
<dbReference type="InterPro" id="IPR029063">
    <property type="entry name" value="SAM-dependent_MTases_sf"/>
</dbReference>
<evidence type="ECO:0000313" key="6">
    <source>
        <dbReference type="Proteomes" id="UP000053110"/>
    </source>
</evidence>
<dbReference type="GO" id="GO:0031515">
    <property type="term" value="C:tRNA (m1A) methyltransferase complex"/>
    <property type="evidence" value="ECO:0007669"/>
    <property type="project" value="InterPro"/>
</dbReference>